<evidence type="ECO:0000256" key="2">
    <source>
        <dbReference type="ARBA" id="ARBA00022723"/>
    </source>
</evidence>
<dbReference type="InterPro" id="IPR001041">
    <property type="entry name" value="2Fe-2S_ferredoxin-type"/>
</dbReference>
<keyword evidence="4" id="KW-0408">Iron</keyword>
<evidence type="ECO:0000313" key="6">
    <source>
        <dbReference type="EMBL" id="MEQ2363790.1"/>
    </source>
</evidence>
<dbReference type="Pfam" id="PF02738">
    <property type="entry name" value="MoCoBD_1"/>
    <property type="match status" value="1"/>
</dbReference>
<dbReference type="SUPFAM" id="SSF54665">
    <property type="entry name" value="CO dehydrogenase molybdoprotein N-domain-like"/>
    <property type="match status" value="1"/>
</dbReference>
<dbReference type="PANTHER" id="PTHR11908">
    <property type="entry name" value="XANTHINE DEHYDROGENASE"/>
    <property type="match status" value="1"/>
</dbReference>
<evidence type="ECO:0000313" key="7">
    <source>
        <dbReference type="Proteomes" id="UP001469749"/>
    </source>
</evidence>
<dbReference type="SMART" id="SM01008">
    <property type="entry name" value="Ald_Xan_dh_C"/>
    <property type="match status" value="1"/>
</dbReference>
<feature type="domain" description="2Fe-2S ferredoxin-type" evidence="5">
    <location>
        <begin position="1"/>
        <end position="74"/>
    </location>
</feature>
<dbReference type="Gene3D" id="1.10.150.120">
    <property type="entry name" value="[2Fe-2S]-binding domain"/>
    <property type="match status" value="1"/>
</dbReference>
<accession>A0ABV1B024</accession>
<gene>
    <name evidence="6" type="primary">xdh</name>
    <name evidence="6" type="ORF">WMO25_01610</name>
</gene>
<evidence type="ECO:0000259" key="5">
    <source>
        <dbReference type="PROSITE" id="PS51085"/>
    </source>
</evidence>
<dbReference type="InterPro" id="IPR037165">
    <property type="entry name" value="AldOxase/xan_DH_Mopterin-bd_sf"/>
</dbReference>
<dbReference type="InterPro" id="IPR012675">
    <property type="entry name" value="Beta-grasp_dom_sf"/>
</dbReference>
<dbReference type="SUPFAM" id="SSF54292">
    <property type="entry name" value="2Fe-2S ferredoxin-like"/>
    <property type="match status" value="1"/>
</dbReference>
<evidence type="ECO:0000256" key="3">
    <source>
        <dbReference type="ARBA" id="ARBA00023002"/>
    </source>
</evidence>
<dbReference type="InterPro" id="IPR017697">
    <property type="entry name" value="Xdh"/>
</dbReference>
<evidence type="ECO:0000256" key="4">
    <source>
        <dbReference type="ARBA" id="ARBA00023004"/>
    </source>
</evidence>
<dbReference type="PROSITE" id="PS51085">
    <property type="entry name" value="2FE2S_FER_2"/>
    <property type="match status" value="1"/>
</dbReference>
<dbReference type="EC" id="1.17.1.4" evidence="6"/>
<dbReference type="PANTHER" id="PTHR11908:SF157">
    <property type="entry name" value="XANTHINE DEHYDROGENASE SUBUNIT D-RELATED"/>
    <property type="match status" value="1"/>
</dbReference>
<dbReference type="SUPFAM" id="SSF47741">
    <property type="entry name" value="CO dehydrogenase ISP C-domain like"/>
    <property type="match status" value="1"/>
</dbReference>
<dbReference type="InterPro" id="IPR046867">
    <property type="entry name" value="AldOxase/xan_DH_MoCoBD2"/>
</dbReference>
<dbReference type="InterPro" id="IPR036010">
    <property type="entry name" value="2Fe-2S_ferredoxin-like_sf"/>
</dbReference>
<keyword evidence="7" id="KW-1185">Reference proteome</keyword>
<dbReference type="Pfam" id="PF20256">
    <property type="entry name" value="MoCoBD_2"/>
    <property type="match status" value="1"/>
</dbReference>
<dbReference type="InterPro" id="IPR036884">
    <property type="entry name" value="2Fe-2S-bd_dom_sf"/>
</dbReference>
<dbReference type="InterPro" id="IPR008274">
    <property type="entry name" value="AldOxase/xan_DH_MoCoBD1"/>
</dbReference>
<comment type="caution">
    <text evidence="6">The sequence shown here is derived from an EMBL/GenBank/DDBJ whole genome shotgun (WGS) entry which is preliminary data.</text>
</comment>
<keyword evidence="3 6" id="KW-0560">Oxidoreductase</keyword>
<dbReference type="PROSITE" id="PS00197">
    <property type="entry name" value="2FE2S_FER_1"/>
    <property type="match status" value="1"/>
</dbReference>
<dbReference type="InterPro" id="IPR016208">
    <property type="entry name" value="Ald_Oxase/xanthine_DH-like"/>
</dbReference>
<organism evidence="6 7">
    <name type="scientific">Coprococcus intestinihominis</name>
    <dbReference type="NCBI Taxonomy" id="3133154"/>
    <lineage>
        <taxon>Bacteria</taxon>
        <taxon>Bacillati</taxon>
        <taxon>Bacillota</taxon>
        <taxon>Clostridia</taxon>
        <taxon>Lachnospirales</taxon>
        <taxon>Lachnospiraceae</taxon>
        <taxon>Coprococcus</taxon>
    </lineage>
</organism>
<dbReference type="Gene3D" id="3.90.1170.50">
    <property type="entry name" value="Aldehyde oxidase/xanthine dehydrogenase, a/b hammerhead"/>
    <property type="match status" value="1"/>
</dbReference>
<name>A0ABV1B024_9FIRM</name>
<dbReference type="SUPFAM" id="SSF56003">
    <property type="entry name" value="Molybdenum cofactor-binding domain"/>
    <property type="match status" value="1"/>
</dbReference>
<keyword evidence="2" id="KW-0479">Metal-binding</keyword>
<reference evidence="6 7" key="1">
    <citation type="submission" date="2024-03" db="EMBL/GenBank/DDBJ databases">
        <title>Human intestinal bacterial collection.</title>
        <authorList>
            <person name="Pauvert C."/>
            <person name="Hitch T.C.A."/>
            <person name="Clavel T."/>
        </authorList>
    </citation>
    <scope>NUCLEOTIDE SEQUENCE [LARGE SCALE GENOMIC DNA]</scope>
    <source>
        <strain evidence="6 7">CLA-AA-H190</strain>
    </source>
</reference>
<dbReference type="Pfam" id="PF01799">
    <property type="entry name" value="Fer2_2"/>
    <property type="match status" value="1"/>
</dbReference>
<dbReference type="RefSeq" id="WP_349083687.1">
    <property type="nucleotide sequence ID" value="NZ_JBBMEK010000010.1"/>
</dbReference>
<dbReference type="Pfam" id="PF00111">
    <property type="entry name" value="Fer2"/>
    <property type="match status" value="1"/>
</dbReference>
<dbReference type="NCBIfam" id="TIGR03311">
    <property type="entry name" value="Se_dep_XDH"/>
    <property type="match status" value="1"/>
</dbReference>
<dbReference type="EMBL" id="JBBMEK010000010">
    <property type="protein sequence ID" value="MEQ2363790.1"/>
    <property type="molecule type" value="Genomic_DNA"/>
</dbReference>
<dbReference type="InterPro" id="IPR000674">
    <property type="entry name" value="Ald_Oxase/Xan_DH_a/b"/>
</dbReference>
<dbReference type="InterPro" id="IPR006058">
    <property type="entry name" value="2Fe2S_fd_BS"/>
</dbReference>
<dbReference type="GO" id="GO:0004854">
    <property type="term" value="F:xanthine dehydrogenase activity"/>
    <property type="evidence" value="ECO:0007669"/>
    <property type="project" value="UniProtKB-EC"/>
</dbReference>
<protein>
    <submittedName>
        <fullName evidence="6">Selenium-dependent xanthine dehydrogenase</fullName>
        <ecNumber evidence="6">1.17.1.4</ecNumber>
    </submittedName>
</protein>
<evidence type="ECO:0000256" key="1">
    <source>
        <dbReference type="ARBA" id="ARBA00006849"/>
    </source>
</evidence>
<dbReference type="Proteomes" id="UP001469749">
    <property type="component" value="Unassembled WGS sequence"/>
</dbReference>
<proteinExistence type="inferred from homology"/>
<comment type="similarity">
    <text evidence="1">Belongs to the xanthine dehydrogenase family.</text>
</comment>
<dbReference type="InterPro" id="IPR002888">
    <property type="entry name" value="2Fe-2S-bd"/>
</dbReference>
<dbReference type="Gene3D" id="3.10.20.30">
    <property type="match status" value="1"/>
</dbReference>
<dbReference type="Gene3D" id="3.30.365.10">
    <property type="entry name" value="Aldehyde oxidase/xanthine dehydrogenase, molybdopterin binding domain"/>
    <property type="match status" value="4"/>
</dbReference>
<sequence>MYSFFVNGCQVSTSKKQSLLRFLRDEMHLTSVKDGCSQGACGACTVLIDGETCKACVLQTDRLEGRSIITVDGLSKWESEVYTYAYGEAGAVQCGFCIPGMIMCTKGLLDRNPDPTEEEIKYALRNNYCRCTGYVKIIAAVKLAAKIMRAGKIPAAGADDWLLGSRVHRLDVEEKVLGYGKYPDDYYLDGMCYGTALRSKYPRARVLSIDTTAAKALPGVIDVFTAADIPGENKIGHLKHDQYTMIPVGGLTHYLGDAIALVAAEDMETAEKAKKLIKVEYEVLPAVHNIQEAAAEGAPLVFDEETTNVQAYKHVSRGNADEAISKAAHVISHHFETPWTEHAFLEPECAVAYIDDDGDVMIISTDQSAYCTFHESSLMLGTDKVKCQNALVGGGFGGKEDMTVQHLAALITYLTRRLVKVRLTRAESLLIHPKRHHFEMDFTMGCDEEGHIMGVKAKVASDTGAFASLGGPVLERACTHAAGPYAYENFEIEGRAYYTNNPPAGAFRGFGVTQTCFATETLLNMMADEIGITPWEIRYRNAIRPGGVLPNGQIVDESTGLVETLEVVKEEYEAALAAGKPVGIACAMKNAGVGVGIPDWGRVKLIVEEDAKLHIYSGASCIGQGLGTVLVQMTVTNTDLKRDDIVYERSNTWIAPDSGTTSGSRQTMITGEACRRACEKLMEAKGSDKSLKDLIGQEFYGDYLAKTDPLGADVPNPVSHVAYGYATQVCILNEKTGKIDRMIAAHDVGKAVNPLSCEGQIEGGVVMSIGYAVREKYPIDENCKPIEKYGSIGLFRAHEIPKIDAIVIDKPGLNVACGAIGIGEITSIPTAPAITDAYYRYDGSRRYVLPIDNTPYERKE</sequence>
<dbReference type="InterPro" id="IPR036856">
    <property type="entry name" value="Ald_Oxase/Xan_DH_a/b_sf"/>
</dbReference>
<dbReference type="Pfam" id="PF01315">
    <property type="entry name" value="Ald_Xan_dh_C"/>
    <property type="match status" value="1"/>
</dbReference>